<keyword evidence="2" id="KW-0677">Repeat</keyword>
<dbReference type="PROSITE" id="PS51257">
    <property type="entry name" value="PROKAR_LIPOPROTEIN"/>
    <property type="match status" value="1"/>
</dbReference>
<organism evidence="4">
    <name type="scientific">Treponema denticola H1-T</name>
    <dbReference type="NCBI Taxonomy" id="999431"/>
    <lineage>
        <taxon>Bacteria</taxon>
        <taxon>Pseudomonadati</taxon>
        <taxon>Spirochaetota</taxon>
        <taxon>Spirochaetia</taxon>
        <taxon>Spirochaetales</taxon>
        <taxon>Treponemataceae</taxon>
        <taxon>Treponema</taxon>
    </lineage>
</organism>
<accession>M2BXS4</accession>
<dbReference type="HOGENOM" id="CLU_032128_1_0_12"/>
<dbReference type="RefSeq" id="WP_002688825.1">
    <property type="nucleotide sequence ID" value="NZ_CM001794.1"/>
</dbReference>
<evidence type="ECO:0000256" key="1">
    <source>
        <dbReference type="ARBA" id="ARBA00022614"/>
    </source>
</evidence>
<evidence type="ECO:0000259" key="3">
    <source>
        <dbReference type="Pfam" id="PF18998"/>
    </source>
</evidence>
<reference evidence="4" key="1">
    <citation type="submission" date="2012-01" db="EMBL/GenBank/DDBJ databases">
        <title>The Genome Sequence of Treponema denticola H1-T.</title>
        <authorList>
            <consortium name="The Broad Institute Genome Sequencing Platform"/>
            <person name="Earl A."/>
            <person name="Ward D."/>
            <person name="Feldgarden M."/>
            <person name="Gevers D."/>
            <person name="Blanton J.M."/>
            <person name="Fenno C.J."/>
            <person name="Baranova O.V."/>
            <person name="Mathney J."/>
            <person name="Dewhirst F.E."/>
            <person name="Izard J."/>
            <person name="Young S.K."/>
            <person name="Zeng Q."/>
            <person name="Gargeya S."/>
            <person name="Fitzgerald M."/>
            <person name="Haas B."/>
            <person name="Abouelleil A."/>
            <person name="Alvarado L."/>
            <person name="Arachchi H.M."/>
            <person name="Berlin A."/>
            <person name="Chapman S.B."/>
            <person name="Gearin G."/>
            <person name="Goldberg J."/>
            <person name="Griggs A."/>
            <person name="Gujja S."/>
            <person name="Hansen M."/>
            <person name="Heiman D."/>
            <person name="Howarth C."/>
            <person name="Larimer J."/>
            <person name="Lui A."/>
            <person name="MacDonald P.J.P."/>
            <person name="McCowen C."/>
            <person name="Montmayeur A."/>
            <person name="Murphy C."/>
            <person name="Neiman D."/>
            <person name="Pearson M."/>
            <person name="Priest M."/>
            <person name="Roberts A."/>
            <person name="Saif S."/>
            <person name="Shea T."/>
            <person name="Sisk P."/>
            <person name="Stolte C."/>
            <person name="Sykes S."/>
            <person name="Wortman J."/>
            <person name="Nusbaum C."/>
            <person name="Birren B."/>
        </authorList>
    </citation>
    <scope>NUCLEOTIDE SEQUENCE [LARGE SCALE GENOMIC DNA]</scope>
    <source>
        <strain evidence="4">H1-T</strain>
    </source>
</reference>
<dbReference type="GO" id="GO:0035591">
    <property type="term" value="F:signaling adaptor activity"/>
    <property type="evidence" value="ECO:0007669"/>
    <property type="project" value="TreeGrafter"/>
</dbReference>
<gene>
    <name evidence="4" type="ORF">HMPREF9725_01563</name>
</gene>
<sequence length="545" mass="58142">MKKHKGKILVLVLAVLLVSVMSCENPFLKKMLVEEEKGNTVSQIPKHTITFGVGSGLGALKAEVDGNEITTGDSVEQGKSVVFTAEPAEGYVLEQWTNAGLAITEAGTDKTYTRTVTANADIKVKFQAPFVEGGASLILSPDKLDIKVKAVTSDGSAVAVEGCTETELTSGTETVLSAKGRRVILKGKIIELDCDSNQLTALNVQGLTALQTLPCHNNQLTALNVQDLSALQTLICGNNQLTELNVQGLTALQGLGCDNNQLTALNVQGLTALQGLGCYGNQLTALNVQGLTALQGLGCWGNQLTALNVQGLTALQGLSCGGNQLTALNVQGLTALKELWCVDNQLTELNVQGCTALCYLICHDNQLTTLDVQGLTALRWLSCHGNQLTALNVQGLTALKELGCGGNQLTELNVQGLTALCYLICPDNQLTTLDVQGLTALRWLSCGGNQLTALNVQGLPALKDLYCYGNRLNADAFKKLFDDLPARQDSDDAKCILYTEQTGVTEGNHTDFTAPQDLKDAFDNAKNNKKWKMYKRDGSWPGVEI</sequence>
<dbReference type="Gene3D" id="3.80.10.10">
    <property type="entry name" value="Ribonuclease Inhibitor"/>
    <property type="match status" value="2"/>
</dbReference>
<dbReference type="PANTHER" id="PTHR47566">
    <property type="match status" value="1"/>
</dbReference>
<dbReference type="InterPro" id="IPR044060">
    <property type="entry name" value="Bacterial_rp_domain"/>
</dbReference>
<feature type="domain" description="Bacterial repeat" evidence="3">
    <location>
        <begin position="68"/>
        <end position="128"/>
    </location>
</feature>
<dbReference type="AlphaFoldDB" id="M2BXS4"/>
<evidence type="ECO:0000256" key="2">
    <source>
        <dbReference type="ARBA" id="ARBA00022737"/>
    </source>
</evidence>
<name>M2BXS4_TREDN</name>
<dbReference type="SUPFAM" id="SSF52058">
    <property type="entry name" value="L domain-like"/>
    <property type="match status" value="1"/>
</dbReference>
<dbReference type="InterPro" id="IPR032675">
    <property type="entry name" value="LRR_dom_sf"/>
</dbReference>
<dbReference type="PATRIC" id="fig|999431.4.peg.1606"/>
<comment type="caution">
    <text evidence="4">The sequence shown here is derived from an EMBL/GenBank/DDBJ whole genome shotgun (WGS) entry which is preliminary data.</text>
</comment>
<evidence type="ECO:0000313" key="4">
    <source>
        <dbReference type="EMBL" id="EMB29832.1"/>
    </source>
</evidence>
<dbReference type="InterPro" id="IPR052574">
    <property type="entry name" value="CDIRP"/>
</dbReference>
<dbReference type="Pfam" id="PF18998">
    <property type="entry name" value="Flg_new_2"/>
    <property type="match status" value="1"/>
</dbReference>
<dbReference type="PANTHER" id="PTHR47566:SF1">
    <property type="entry name" value="PROTEIN NUD1"/>
    <property type="match status" value="1"/>
</dbReference>
<proteinExistence type="predicted"/>
<protein>
    <recommendedName>
        <fullName evidence="3">Bacterial repeat domain-containing protein</fullName>
    </recommendedName>
</protein>
<dbReference type="Proteomes" id="UP000011708">
    <property type="component" value="Chromosome"/>
</dbReference>
<dbReference type="EMBL" id="AGDW01000015">
    <property type="protein sequence ID" value="EMB29832.1"/>
    <property type="molecule type" value="Genomic_DNA"/>
</dbReference>
<keyword evidence="1" id="KW-0433">Leucine-rich repeat</keyword>